<comment type="caution">
    <text evidence="3">The sequence shown here is derived from an EMBL/GenBank/DDBJ whole genome shotgun (WGS) entry which is preliminary data.</text>
</comment>
<evidence type="ECO:0000313" key="3">
    <source>
        <dbReference type="EMBL" id="KCZ60733.1"/>
    </source>
</evidence>
<dbReference type="Gene3D" id="3.60.21.10">
    <property type="match status" value="1"/>
</dbReference>
<dbReference type="InterPro" id="IPR041796">
    <property type="entry name" value="Mre11_N"/>
</dbReference>
<dbReference type="RefSeq" id="WP_035551902.1">
    <property type="nucleotide sequence ID" value="NZ_AWFH01000018.1"/>
</dbReference>
<dbReference type="AlphaFoldDB" id="A0A059E196"/>
<evidence type="ECO:0000256" key="1">
    <source>
        <dbReference type="ARBA" id="ARBA00022801"/>
    </source>
</evidence>
<dbReference type="InterPro" id="IPR014576">
    <property type="entry name" value="Pesterase_YhaO"/>
</dbReference>
<dbReference type="PATRIC" id="fig|1280948.3.peg.1979"/>
<dbReference type="SUPFAM" id="SSF56300">
    <property type="entry name" value="Metallo-dependent phosphatases"/>
    <property type="match status" value="1"/>
</dbReference>
<dbReference type="InterPro" id="IPR004843">
    <property type="entry name" value="Calcineurin-like_PHP"/>
</dbReference>
<accession>A0A059E196</accession>
<sequence length="411" mass="45223">MFRFVHTADVHLDSPLKSLALRDPDLAEMVGVATRTAFRRAVDLCINEQVDAFIVAGDLYDGSLRSMKTASYFGEEMRRLTEAGIHAFIIRGNHDAESIITRELTLPEGVHVFSKTDKPVILKDGAVAVHGVSFEEPHAPNSLLSKFQPGTPGVIDIGAMHTSLDGSPNHDVYAPCSTADLAAHGYAYWALGHIHKRSVTIHDDCTIVMPGIPQGRHMNEDGVKSISLTTIAETGDCTVEERYVAPVRFERQSLDVSQIGDWRELLELSNDAFNKLRNGPAADQEVIVRLTCTGDSDFARKMRHNRERLEEELRSAASCVGHVHLEQVAFDAAVSQVVKDNRVSELSAIVQGGQIDRDQIALRLEDDVQQLIQKLPGELRARFDPAENEGMVQDLSEEGVSDLLAQIEGDS</sequence>
<protein>
    <recommendedName>
        <fullName evidence="2">Calcineurin-like phosphoesterase domain-containing protein</fullName>
    </recommendedName>
</protein>
<dbReference type="PANTHER" id="PTHR30337:SF7">
    <property type="entry name" value="PHOSPHOESTERASE"/>
    <property type="match status" value="1"/>
</dbReference>
<dbReference type="InterPro" id="IPR050535">
    <property type="entry name" value="DNA_Repair-Maintenance_Comp"/>
</dbReference>
<dbReference type="Pfam" id="PF00149">
    <property type="entry name" value="Metallophos"/>
    <property type="match status" value="1"/>
</dbReference>
<dbReference type="InterPro" id="IPR029052">
    <property type="entry name" value="Metallo-depent_PP-like"/>
</dbReference>
<evidence type="ECO:0000259" key="2">
    <source>
        <dbReference type="Pfam" id="PF00149"/>
    </source>
</evidence>
<name>A0A059E196_9PROT</name>
<organism evidence="3 4">
    <name type="scientific">Hyphomonas atlantica</name>
    <dbReference type="NCBI Taxonomy" id="1280948"/>
    <lineage>
        <taxon>Bacteria</taxon>
        <taxon>Pseudomonadati</taxon>
        <taxon>Pseudomonadota</taxon>
        <taxon>Alphaproteobacteria</taxon>
        <taxon>Hyphomonadales</taxon>
        <taxon>Hyphomonadaceae</taxon>
        <taxon>Hyphomonas</taxon>
    </lineage>
</organism>
<keyword evidence="4" id="KW-1185">Reference proteome</keyword>
<dbReference type="eggNOG" id="COG0420">
    <property type="taxonomic scope" value="Bacteria"/>
</dbReference>
<dbReference type="CDD" id="cd00840">
    <property type="entry name" value="MPP_Mre11_N"/>
    <property type="match status" value="1"/>
</dbReference>
<dbReference type="PIRSF" id="PIRSF033091">
    <property type="entry name" value="Pesterase_YhaO"/>
    <property type="match status" value="1"/>
</dbReference>
<dbReference type="STRING" id="1280948.HY36_17275"/>
<dbReference type="EMBL" id="AWFH01000018">
    <property type="protein sequence ID" value="KCZ60733.1"/>
    <property type="molecule type" value="Genomic_DNA"/>
</dbReference>
<proteinExistence type="predicted"/>
<feature type="domain" description="Calcineurin-like phosphoesterase" evidence="2">
    <location>
        <begin position="2"/>
        <end position="196"/>
    </location>
</feature>
<dbReference type="Proteomes" id="UP000024547">
    <property type="component" value="Unassembled WGS sequence"/>
</dbReference>
<dbReference type="OrthoDB" id="9773856at2"/>
<dbReference type="PANTHER" id="PTHR30337">
    <property type="entry name" value="COMPONENT OF ATP-DEPENDENT DSDNA EXONUCLEASE"/>
    <property type="match status" value="1"/>
</dbReference>
<evidence type="ECO:0000313" key="4">
    <source>
        <dbReference type="Proteomes" id="UP000024547"/>
    </source>
</evidence>
<reference evidence="3 4" key="1">
    <citation type="journal article" date="2014" name="Antonie Van Leeuwenhoek">
        <title>Hyphomonas beringensis sp. nov. and Hyphomonas chukchiensis sp. nov., isolated from surface seawater of the Bering Sea and Chukchi Sea.</title>
        <authorList>
            <person name="Li C."/>
            <person name="Lai Q."/>
            <person name="Li G."/>
            <person name="Dong C."/>
            <person name="Wang J."/>
            <person name="Liao Y."/>
            <person name="Shao Z."/>
        </authorList>
    </citation>
    <scope>NUCLEOTIDE SEQUENCE [LARGE SCALE GENOMIC DNA]</scope>
    <source>
        <strain evidence="3 4">22II1-22F38</strain>
    </source>
</reference>
<dbReference type="GO" id="GO:0016787">
    <property type="term" value="F:hydrolase activity"/>
    <property type="evidence" value="ECO:0007669"/>
    <property type="project" value="UniProtKB-KW"/>
</dbReference>
<keyword evidence="1" id="KW-0378">Hydrolase</keyword>
<gene>
    <name evidence="3" type="ORF">HY36_17275</name>
</gene>